<keyword evidence="4" id="KW-1185">Reference proteome</keyword>
<protein>
    <submittedName>
        <fullName evidence="3">Uncharacterized protein</fullName>
    </submittedName>
</protein>
<name>A0A8H6HX05_9AGAR</name>
<feature type="region of interest" description="Disordered" evidence="1">
    <location>
        <begin position="369"/>
        <end position="457"/>
    </location>
</feature>
<organism evidence="3 4">
    <name type="scientific">Ephemerocybe angulata</name>
    <dbReference type="NCBI Taxonomy" id="980116"/>
    <lineage>
        <taxon>Eukaryota</taxon>
        <taxon>Fungi</taxon>
        <taxon>Dikarya</taxon>
        <taxon>Basidiomycota</taxon>
        <taxon>Agaricomycotina</taxon>
        <taxon>Agaricomycetes</taxon>
        <taxon>Agaricomycetidae</taxon>
        <taxon>Agaricales</taxon>
        <taxon>Agaricineae</taxon>
        <taxon>Psathyrellaceae</taxon>
        <taxon>Ephemerocybe</taxon>
    </lineage>
</organism>
<comment type="caution">
    <text evidence="3">The sequence shown here is derived from an EMBL/GenBank/DDBJ whole genome shotgun (WGS) entry which is preliminary data.</text>
</comment>
<feature type="compositionally biased region" description="Basic residues" evidence="1">
    <location>
        <begin position="426"/>
        <end position="435"/>
    </location>
</feature>
<dbReference type="Proteomes" id="UP000521943">
    <property type="component" value="Unassembled WGS sequence"/>
</dbReference>
<feature type="region of interest" description="Disordered" evidence="1">
    <location>
        <begin position="226"/>
        <end position="271"/>
    </location>
</feature>
<dbReference type="AlphaFoldDB" id="A0A8H6HX05"/>
<evidence type="ECO:0000256" key="2">
    <source>
        <dbReference type="SAM" id="Phobius"/>
    </source>
</evidence>
<sequence length="457" mass="49322">MSVAFRQVPTPVPLPAPTPAIANQTSSVSLNLLPSLSPLSGSETASVASPSSSSGATPGSIPGLPLFKFVYLIPVIAVVGVILIIALVWLIQGCATRKPRVKEEDPEVLGGPRYEFIEPGARPQLDGDGDKYDEATHLGYENVRWEDEPSVLSGRMHSAVPPPVRDAMSADLMEMYESDEEQDNERRHQEPWETLRHRSIKRGILAHVQKEEGWIDSLRAVAGSAFVNQGPPPKPPRRRASEVSWIDEVKQRRARSKASRTNTANPPPVSAAWSAETGFKIVQESPDIGGPQVHRAPDEDPYGTRGRGKAAIRDYFNYKLPPAGASSRVPVDQTIRVGGKDTRVSMLPLSPPRIMSPELDSQLLFNTPVPGTAARMESPPPAPMSASSNGRLFTRLTDRKRKPSAGVNVDQPLPYPSGEVVAPLRPGKKTGKLTKSRTSASAKYQPIGRGAPGPPAS</sequence>
<dbReference type="EMBL" id="JACGCI010000033">
    <property type="protein sequence ID" value="KAF6754783.1"/>
    <property type="molecule type" value="Genomic_DNA"/>
</dbReference>
<keyword evidence="2" id="KW-0472">Membrane</keyword>
<proteinExistence type="predicted"/>
<evidence type="ECO:0000313" key="3">
    <source>
        <dbReference type="EMBL" id="KAF6754783.1"/>
    </source>
</evidence>
<reference evidence="3 4" key="1">
    <citation type="submission" date="2020-07" db="EMBL/GenBank/DDBJ databases">
        <title>Comparative genomics of pyrophilous fungi reveals a link between fire events and developmental genes.</title>
        <authorList>
            <consortium name="DOE Joint Genome Institute"/>
            <person name="Steindorff A.S."/>
            <person name="Carver A."/>
            <person name="Calhoun S."/>
            <person name="Stillman K."/>
            <person name="Liu H."/>
            <person name="Lipzen A."/>
            <person name="Pangilinan J."/>
            <person name="Labutti K."/>
            <person name="Bruns T.D."/>
            <person name="Grigoriev I.V."/>
        </authorList>
    </citation>
    <scope>NUCLEOTIDE SEQUENCE [LARGE SCALE GENOMIC DNA]</scope>
    <source>
        <strain evidence="3 4">CBS 144469</strain>
    </source>
</reference>
<evidence type="ECO:0000256" key="1">
    <source>
        <dbReference type="SAM" id="MobiDB-lite"/>
    </source>
</evidence>
<feature type="transmembrane region" description="Helical" evidence="2">
    <location>
        <begin position="69"/>
        <end position="91"/>
    </location>
</feature>
<accession>A0A8H6HX05</accession>
<keyword evidence="2" id="KW-0812">Transmembrane</keyword>
<keyword evidence="2" id="KW-1133">Transmembrane helix</keyword>
<evidence type="ECO:0000313" key="4">
    <source>
        <dbReference type="Proteomes" id="UP000521943"/>
    </source>
</evidence>
<dbReference type="OrthoDB" id="3269515at2759"/>
<feature type="region of interest" description="Disordered" evidence="1">
    <location>
        <begin position="284"/>
        <end position="307"/>
    </location>
</feature>
<gene>
    <name evidence="3" type="ORF">DFP72DRAFT_898762</name>
</gene>